<dbReference type="CDD" id="cd01823">
    <property type="entry name" value="SEST_like"/>
    <property type="match status" value="1"/>
</dbReference>
<organism evidence="1 2">
    <name type="scientific">Tessaracoccus lapidicaptus</name>
    <dbReference type="NCBI Taxonomy" id="1427523"/>
    <lineage>
        <taxon>Bacteria</taxon>
        <taxon>Bacillati</taxon>
        <taxon>Actinomycetota</taxon>
        <taxon>Actinomycetes</taxon>
        <taxon>Propionibacteriales</taxon>
        <taxon>Propionibacteriaceae</taxon>
        <taxon>Tessaracoccus</taxon>
    </lineage>
</organism>
<reference evidence="2" key="1">
    <citation type="submission" date="2016-07" db="EMBL/GenBank/DDBJ databases">
        <authorList>
            <person name="Florea S."/>
            <person name="Webb J.S."/>
            <person name="Jaromczyk J."/>
            <person name="Schardl C.L."/>
        </authorList>
    </citation>
    <scope>NUCLEOTIDE SEQUENCE [LARGE SCALE GENOMIC DNA]</scope>
    <source>
        <strain evidence="2">IPBSL-7</strain>
    </source>
</reference>
<dbReference type="Proteomes" id="UP000093501">
    <property type="component" value="Unassembled WGS sequence"/>
</dbReference>
<dbReference type="InterPro" id="IPR036514">
    <property type="entry name" value="SGNH_hydro_sf"/>
</dbReference>
<dbReference type="RefSeq" id="WP_068751537.1">
    <property type="nucleotide sequence ID" value="NZ_LR214441.1"/>
</dbReference>
<name>A0A1C0AM07_9ACTN</name>
<dbReference type="Gene3D" id="3.40.50.1110">
    <property type="entry name" value="SGNH hydrolase"/>
    <property type="match status" value="1"/>
</dbReference>
<dbReference type="SUPFAM" id="SSF52266">
    <property type="entry name" value="SGNH hydrolase"/>
    <property type="match status" value="1"/>
</dbReference>
<sequence length="265" mass="26275">MQHRLLTKGVALAAGLLLAAAAITPAAAGPLSPNRDRYAALGDSYAAGVGVSSSEAYPALLAGKVNKVTTVAESGATTVQVLAEQVPMVPSTAQQITLTVGGNDVGFIAVAQACASDPAACEGAIAAAASGLPAMGQSLATLIGALKIKAPQATIYVTGYPHVFQPMSLPGDMYSCPALQMPGMPEIDPADLAAADIAVTGLNSVIHGAAMATGAVYVDVDMPAGICTAPDMYIAATWDGGVPLHPTAAGQVVYAAAIEAAGFDD</sequence>
<proteinExistence type="predicted"/>
<gene>
    <name evidence="1" type="ORF">BCR15_03830</name>
</gene>
<accession>A0A1C0AM07</accession>
<dbReference type="Pfam" id="PF13472">
    <property type="entry name" value="Lipase_GDSL_2"/>
    <property type="match status" value="1"/>
</dbReference>
<dbReference type="GO" id="GO:0016788">
    <property type="term" value="F:hydrolase activity, acting on ester bonds"/>
    <property type="evidence" value="ECO:0007669"/>
    <property type="project" value="InterPro"/>
</dbReference>
<keyword evidence="2" id="KW-1185">Reference proteome</keyword>
<dbReference type="InterPro" id="IPR013830">
    <property type="entry name" value="SGNH_hydro"/>
</dbReference>
<dbReference type="GO" id="GO:0006629">
    <property type="term" value="P:lipid metabolic process"/>
    <property type="evidence" value="ECO:0007669"/>
    <property type="project" value="TreeGrafter"/>
</dbReference>
<dbReference type="EMBL" id="MBQD01000021">
    <property type="protein sequence ID" value="OCL33779.1"/>
    <property type="molecule type" value="Genomic_DNA"/>
</dbReference>
<protein>
    <submittedName>
        <fullName evidence="1">Uncharacterized protein</fullName>
    </submittedName>
</protein>
<evidence type="ECO:0000313" key="2">
    <source>
        <dbReference type="Proteomes" id="UP000093501"/>
    </source>
</evidence>
<evidence type="ECO:0000313" key="1">
    <source>
        <dbReference type="EMBL" id="OCL33779.1"/>
    </source>
</evidence>
<dbReference type="PANTHER" id="PTHR37981:SF1">
    <property type="entry name" value="SGNH HYDROLASE-TYPE ESTERASE DOMAIN-CONTAINING PROTEIN"/>
    <property type="match status" value="1"/>
</dbReference>
<comment type="caution">
    <text evidence="1">The sequence shown here is derived from an EMBL/GenBank/DDBJ whole genome shotgun (WGS) entry which is preliminary data.</text>
</comment>
<dbReference type="AlphaFoldDB" id="A0A1C0AM07"/>
<dbReference type="PANTHER" id="PTHR37981">
    <property type="entry name" value="LIPASE 2"/>
    <property type="match status" value="1"/>
</dbReference>
<dbReference type="InterPro" id="IPR037460">
    <property type="entry name" value="SEST-like"/>
</dbReference>